<proteinExistence type="predicted"/>
<evidence type="ECO:0000313" key="4">
    <source>
        <dbReference type="EMBL" id="KZV78847.1"/>
    </source>
</evidence>
<dbReference type="EMBL" id="KV426743">
    <property type="protein sequence ID" value="KZV78847.1"/>
    <property type="molecule type" value="Genomic_DNA"/>
</dbReference>
<dbReference type="InterPro" id="IPR041457">
    <property type="entry name" value="CxC2_KDZ-assoc"/>
</dbReference>
<feature type="domain" description="CxC2-like cysteine cluster KDZ transposase-associated" evidence="3">
    <location>
        <begin position="170"/>
        <end position="277"/>
    </location>
</feature>
<feature type="compositionally biased region" description="Basic and acidic residues" evidence="2">
    <location>
        <begin position="1"/>
        <end position="11"/>
    </location>
</feature>
<feature type="region of interest" description="Disordered" evidence="2">
    <location>
        <begin position="1041"/>
        <end position="1068"/>
    </location>
</feature>
<gene>
    <name evidence="4" type="ORF">EXIGLDRAFT_783167</name>
</gene>
<keyword evidence="5" id="KW-1185">Reference proteome</keyword>
<accession>A0A166N7P3</accession>
<keyword evidence="1" id="KW-0175">Coiled coil</keyword>
<dbReference type="InParanoid" id="A0A166N7P3"/>
<protein>
    <recommendedName>
        <fullName evidence="3">CxC2-like cysteine cluster KDZ transposase-associated domain-containing protein</fullName>
    </recommendedName>
</protein>
<sequence length="1068" mass="121427">MRDSTKVRTDKQVLGGRAEQPEENKKRKWRHKVAIQSDKVTLSSSAVDEGQSRVEPTAPPTPSRSKRPKGKGTGHGQFCSKLTSITSSTSSTIAYWRRTLFSLEYDPVVGTPCPCEHGQPHGEGGPRVWRCVDCSDQRACCSLCLRARHQCLPFHKVQQWNGKFFARSSLNDAGVRLFLGHEGVPCPNLNQDSAIVIKIGDVSGIHSMTVHKCECRGYGEDPEALYAQLLRARLFPATFERPQTAFTFALMEHWHLDVLQGKKPVYDYWISLQRRTHVVAKDLTGYREFLRAGRFWRDLTSRKQSGQGQGIDDFLPANRYPGSVAVVCPACPEPGFNLPDDWYEKLDDPKSGFTLIKVLGIDGAYKTYLKVKRHDPLDRPTNSGGAYFSPFDDTLEYELLFELIPEEPGGPCPGVDGMHRAAGGRNTQFSGVVAVVCVRHSIFCARSFVNLRKNEKFSIMDLALKNSFGPKPDPRLRVVISSDRACQYWIKILERWARQFPDAAAHHKIIEDAVWRVPKAHVVGHTEECQYGLHFGYLPGGGRTDGEGVERPWPETNATGMITKDANAGHREDILNDTQRDWCWKKTVGMADFLKSKAKDAALNLKRTKMELEEYEASLEKTDIERWNAEFPSEDAWRDENGQLQSRYRADATKVPKRGHLLQMIAEEEQKRGGMWAKGKGPMALLRRLIDLEERQEKLKKKANNLADNDRVGQAALSKARIALRVEIKLVRPLQKHHMPALADTLQAQDELMEDIEAEDTPEDEDLHLPSSFTPAEREDYGLTKLAEVELRLRRCYAESELELLKLSIRLYFVDVSGKRKHVEGIERHTRANSKISKDARKRDKHMERYNLHYKSMLSLGHDAKDKMFQTISSDIVKKVKDMTKSQELGTGTKPDAWFWREGKDVAAIAKTTDEDLAKLNDEERRVRYFRMWAIWKRWDEEWLILGAELDRTVRSFGKMAEVWTSVAKREGEHVATRRTRHEEKVAEYSGKGTPLKTMYAVDASLGKCAYAWKKVELYSRLQEGAITAWQEAGLFDEDEPGRGWDGWSAPPERAAGAPKPKRARIVL</sequence>
<dbReference type="InterPro" id="IPR040521">
    <property type="entry name" value="KDZ"/>
</dbReference>
<reference evidence="4 5" key="1">
    <citation type="journal article" date="2016" name="Mol. Biol. Evol.">
        <title>Comparative Genomics of Early-Diverging Mushroom-Forming Fungi Provides Insights into the Origins of Lignocellulose Decay Capabilities.</title>
        <authorList>
            <person name="Nagy L.G."/>
            <person name="Riley R."/>
            <person name="Tritt A."/>
            <person name="Adam C."/>
            <person name="Daum C."/>
            <person name="Floudas D."/>
            <person name="Sun H."/>
            <person name="Yadav J.S."/>
            <person name="Pangilinan J."/>
            <person name="Larsson K.H."/>
            <person name="Matsuura K."/>
            <person name="Barry K."/>
            <person name="Labutti K."/>
            <person name="Kuo R."/>
            <person name="Ohm R.A."/>
            <person name="Bhattacharya S.S."/>
            <person name="Shirouzu T."/>
            <person name="Yoshinaga Y."/>
            <person name="Martin F.M."/>
            <person name="Grigoriev I.V."/>
            <person name="Hibbett D.S."/>
        </authorList>
    </citation>
    <scope>NUCLEOTIDE SEQUENCE [LARGE SCALE GENOMIC DNA]</scope>
    <source>
        <strain evidence="4 5">HHB12029</strain>
    </source>
</reference>
<organism evidence="4 5">
    <name type="scientific">Exidia glandulosa HHB12029</name>
    <dbReference type="NCBI Taxonomy" id="1314781"/>
    <lineage>
        <taxon>Eukaryota</taxon>
        <taxon>Fungi</taxon>
        <taxon>Dikarya</taxon>
        <taxon>Basidiomycota</taxon>
        <taxon>Agaricomycotina</taxon>
        <taxon>Agaricomycetes</taxon>
        <taxon>Auriculariales</taxon>
        <taxon>Exidiaceae</taxon>
        <taxon>Exidia</taxon>
    </lineage>
</organism>
<evidence type="ECO:0000313" key="5">
    <source>
        <dbReference type="Proteomes" id="UP000077266"/>
    </source>
</evidence>
<dbReference type="STRING" id="1314781.A0A166N7P3"/>
<dbReference type="AlphaFoldDB" id="A0A166N7P3"/>
<name>A0A166N7P3_EXIGL</name>
<evidence type="ECO:0000259" key="3">
    <source>
        <dbReference type="Pfam" id="PF18803"/>
    </source>
</evidence>
<evidence type="ECO:0000256" key="2">
    <source>
        <dbReference type="SAM" id="MobiDB-lite"/>
    </source>
</evidence>
<evidence type="ECO:0000256" key="1">
    <source>
        <dbReference type="SAM" id="Coils"/>
    </source>
</evidence>
<feature type="compositionally biased region" description="Low complexity" evidence="2">
    <location>
        <begin position="1050"/>
        <end position="1059"/>
    </location>
</feature>
<feature type="region of interest" description="Disordered" evidence="2">
    <location>
        <begin position="1"/>
        <end position="78"/>
    </location>
</feature>
<dbReference type="Pfam" id="PF18758">
    <property type="entry name" value="KDZ"/>
    <property type="match status" value="1"/>
</dbReference>
<dbReference type="OrthoDB" id="3256058at2759"/>
<feature type="coiled-coil region" evidence="1">
    <location>
        <begin position="598"/>
        <end position="625"/>
    </location>
</feature>
<dbReference type="Proteomes" id="UP000077266">
    <property type="component" value="Unassembled WGS sequence"/>
</dbReference>
<dbReference type="Pfam" id="PF18803">
    <property type="entry name" value="CxC2"/>
    <property type="match status" value="1"/>
</dbReference>